<dbReference type="CDD" id="cd02846">
    <property type="entry name" value="PAZ_argonaute_like"/>
    <property type="match status" value="1"/>
</dbReference>
<dbReference type="InterPro" id="IPR036397">
    <property type="entry name" value="RNaseH_sf"/>
</dbReference>
<comment type="caution">
    <text evidence="5">The sequence shown here is derived from an EMBL/GenBank/DDBJ whole genome shotgun (WGS) entry which is preliminary data.</text>
</comment>
<dbReference type="InterPro" id="IPR012337">
    <property type="entry name" value="RNaseH-like_sf"/>
</dbReference>
<dbReference type="Proteomes" id="UP000251960">
    <property type="component" value="Chromosome 6"/>
</dbReference>
<sequence>MLLLHGRCCLFYLEMGSHDGEDEELPPPPPVPPDVIPIKAEDAVGESPAKQILKPKRLLMDRPGIGRKGQPTQLYSNHFKVAVKSTEDVFFHYYVNLKYEDDRPVDGKGIGRKVIDKLQQTYRAELSNKDFAYDGEKSLFTVGGLPQKKNEFTVVLEDVSTGKTAANGSPGGNDSPGGGDRKRVRRPYQTKTFKVEINFAAEVPMSAIGQVIRGEESENSLEALRVLDIILRQHSAEQGCLLVKQSFFYNNPSCFVDLGGGVMGCRGFHSSFRGTQSGLSLNVDVSTTMIVKPGPVIDFLLSNQNVNDPSRIDWQKAKRALKGLRIRTTPANSEFKIFGLSERICKEQTFPLRQRNGSNGDCDTIEITVYDYYAKKGIDLKYSGDFPCINTGKAKRPTYFPIEALQRSNYDSDPMLRACGVSVAPKFTQVEGRILQAPKLKAGNGDDIFSRNGRWNFTNRKFYETCSVNKWAVVNFSARCDVRNLIRDLMRNASAKGIQMEEPFDVFEESPSMRRAPVSRRVDDMFGQIKSKLPGAPRFLLCLLPERKNCEIYGPWKRKCLAEFGIVTQCLAPLRVNDPYLLNLLMKINAKLGGLNSLLQVEASSSIPHVSQVPTIILGMDVSHGHPGQDRPSVAAVVSSRQWPLISRYRASVHTQSARLEMMSSLFKPRGTDDDGLIRESLIDFYTSSGKRKPEHIIIFRDGVSESQFTQVINIELDQIIEACKFLDEKWSPKFTVIVAQKNHHTKFFQTASPDNVLPGTVVDSKVCHPKNFDFYMYQRSTTAISVVAPVCYAHLAAAQVSTFLRLEEMSDASSSQGGGHTSAGSAPVPELPRLHDKVRSSMFFC</sequence>
<dbReference type="InterPro" id="IPR032474">
    <property type="entry name" value="Argonaute_N"/>
</dbReference>
<dbReference type="ExpressionAtlas" id="A0A3L6EAQ4">
    <property type="expression patterns" value="baseline and differential"/>
</dbReference>
<dbReference type="EMBL" id="NCVQ01000007">
    <property type="protein sequence ID" value="PWZ17805.1"/>
    <property type="molecule type" value="Genomic_DNA"/>
</dbReference>
<dbReference type="SUPFAM" id="SSF53098">
    <property type="entry name" value="Ribonuclease H-like"/>
    <property type="match status" value="1"/>
</dbReference>
<reference evidence="5" key="1">
    <citation type="journal article" date="2018" name="Nat. Genet.">
        <title>Extensive intraspecific gene order and gene structural variations between Mo17 and other maize genomes.</title>
        <authorList>
            <person name="Sun S."/>
            <person name="Zhou Y."/>
            <person name="Chen J."/>
            <person name="Shi J."/>
            <person name="Zhao H."/>
            <person name="Zhao H."/>
            <person name="Song W."/>
            <person name="Zhang M."/>
            <person name="Cui Y."/>
            <person name="Dong X."/>
            <person name="Liu H."/>
            <person name="Ma X."/>
            <person name="Jiao Y."/>
            <person name="Wang B."/>
            <person name="Wei X."/>
            <person name="Stein J.C."/>
            <person name="Glaubitz J.C."/>
            <person name="Lu F."/>
            <person name="Yu G."/>
            <person name="Liang C."/>
            <person name="Fengler K."/>
            <person name="Li B."/>
            <person name="Rafalski A."/>
            <person name="Schnable P.S."/>
            <person name="Ware D.H."/>
            <person name="Buckler E.S."/>
            <person name="Lai J."/>
        </authorList>
    </citation>
    <scope>NUCLEOTIDE SEQUENCE [LARGE SCALE GENOMIC DNA]</scope>
    <source>
        <tissue evidence="5">Seedling</tissue>
    </source>
</reference>
<proteinExistence type="inferred from homology"/>
<evidence type="ECO:0000259" key="3">
    <source>
        <dbReference type="PROSITE" id="PS50821"/>
    </source>
</evidence>
<organism evidence="5">
    <name type="scientific">Zea mays</name>
    <name type="common">Maize</name>
    <dbReference type="NCBI Taxonomy" id="4577"/>
    <lineage>
        <taxon>Eukaryota</taxon>
        <taxon>Viridiplantae</taxon>
        <taxon>Streptophyta</taxon>
        <taxon>Embryophyta</taxon>
        <taxon>Tracheophyta</taxon>
        <taxon>Spermatophyta</taxon>
        <taxon>Magnoliopsida</taxon>
        <taxon>Liliopsida</taxon>
        <taxon>Poales</taxon>
        <taxon>Poaceae</taxon>
        <taxon>PACMAD clade</taxon>
        <taxon>Panicoideae</taxon>
        <taxon>Andropogonodae</taxon>
        <taxon>Andropogoneae</taxon>
        <taxon>Tripsacinae</taxon>
        <taxon>Zea</taxon>
    </lineage>
</organism>
<feature type="region of interest" description="Disordered" evidence="2">
    <location>
        <begin position="813"/>
        <end position="832"/>
    </location>
</feature>
<dbReference type="SMART" id="SM00950">
    <property type="entry name" value="Piwi"/>
    <property type="match status" value="1"/>
</dbReference>
<feature type="compositionally biased region" description="Gly residues" evidence="2">
    <location>
        <begin position="169"/>
        <end position="178"/>
    </location>
</feature>
<gene>
    <name evidence="5" type="ORF">Zm00014a_009727</name>
</gene>
<dbReference type="InterPro" id="IPR003100">
    <property type="entry name" value="PAZ_dom"/>
</dbReference>
<evidence type="ECO:0000256" key="1">
    <source>
        <dbReference type="ARBA" id="ARBA00008201"/>
    </source>
</evidence>
<feature type="domain" description="PAZ" evidence="3">
    <location>
        <begin position="295"/>
        <end position="409"/>
    </location>
</feature>
<dbReference type="Pfam" id="PF16486">
    <property type="entry name" value="ArgoN"/>
    <property type="match status" value="1"/>
</dbReference>
<dbReference type="Gene3D" id="3.30.420.10">
    <property type="entry name" value="Ribonuclease H-like superfamily/Ribonuclease H"/>
    <property type="match status" value="2"/>
</dbReference>
<feature type="region of interest" description="Disordered" evidence="2">
    <location>
        <begin position="162"/>
        <end position="184"/>
    </location>
</feature>
<dbReference type="Gene3D" id="3.40.50.2300">
    <property type="match status" value="1"/>
</dbReference>
<dbReference type="SUPFAM" id="SSF101690">
    <property type="entry name" value="PAZ domain"/>
    <property type="match status" value="1"/>
</dbReference>
<dbReference type="SMART" id="SM01163">
    <property type="entry name" value="DUF1785"/>
    <property type="match status" value="1"/>
</dbReference>
<evidence type="ECO:0000259" key="4">
    <source>
        <dbReference type="PROSITE" id="PS50822"/>
    </source>
</evidence>
<dbReference type="Pfam" id="PF02170">
    <property type="entry name" value="PAZ"/>
    <property type="match status" value="1"/>
</dbReference>
<dbReference type="PANTHER" id="PTHR22891">
    <property type="entry name" value="EUKARYOTIC TRANSLATION INITIATION FACTOR 2C"/>
    <property type="match status" value="1"/>
</dbReference>
<dbReference type="PROSITE" id="PS50821">
    <property type="entry name" value="PAZ"/>
    <property type="match status" value="1"/>
</dbReference>
<dbReference type="InterPro" id="IPR003165">
    <property type="entry name" value="Piwi"/>
</dbReference>
<dbReference type="Pfam" id="PF16487">
    <property type="entry name" value="ArgoMid"/>
    <property type="match status" value="1"/>
</dbReference>
<protein>
    <submittedName>
        <fullName evidence="5">Protein argonaute 4B</fullName>
    </submittedName>
</protein>
<evidence type="ECO:0000313" key="5">
    <source>
        <dbReference type="EMBL" id="PWZ17805.1"/>
    </source>
</evidence>
<comment type="similarity">
    <text evidence="1">Belongs to the argonaute family. Ago subfamily.</text>
</comment>
<dbReference type="AlphaFoldDB" id="A0A3L6EAQ4"/>
<dbReference type="GO" id="GO:0003723">
    <property type="term" value="F:RNA binding"/>
    <property type="evidence" value="ECO:0007669"/>
    <property type="project" value="InterPro"/>
</dbReference>
<dbReference type="Pfam" id="PF08699">
    <property type="entry name" value="ArgoL1"/>
    <property type="match status" value="1"/>
</dbReference>
<dbReference type="InterPro" id="IPR036085">
    <property type="entry name" value="PAZ_dom_sf"/>
</dbReference>
<dbReference type="Gene3D" id="2.170.260.10">
    <property type="entry name" value="paz domain"/>
    <property type="match status" value="1"/>
</dbReference>
<accession>A0A3L6EAQ4</accession>
<dbReference type="Pfam" id="PF02171">
    <property type="entry name" value="Piwi"/>
    <property type="match status" value="1"/>
</dbReference>
<name>A0A3L6EAQ4_MAIZE</name>
<dbReference type="InterPro" id="IPR014811">
    <property type="entry name" value="ArgoL1"/>
</dbReference>
<dbReference type="PROSITE" id="PS50822">
    <property type="entry name" value="PIWI"/>
    <property type="match status" value="1"/>
</dbReference>
<evidence type="ECO:0000256" key="2">
    <source>
        <dbReference type="SAM" id="MobiDB-lite"/>
    </source>
</evidence>
<feature type="domain" description="Piwi" evidence="4">
    <location>
        <begin position="539"/>
        <end position="777"/>
    </location>
</feature>
<dbReference type="InterPro" id="IPR032473">
    <property type="entry name" value="Argonaute_Mid_dom"/>
</dbReference>